<proteinExistence type="predicted"/>
<dbReference type="Proteomes" id="UP000222366">
    <property type="component" value="Unassembled WGS sequence"/>
</dbReference>
<gene>
    <name evidence="1" type="ORF">Xsto_03907</name>
</gene>
<keyword evidence="2" id="KW-1185">Reference proteome</keyword>
<comment type="caution">
    <text evidence="1">The sequence shown here is derived from an EMBL/GenBank/DDBJ whole genome shotgun (WGS) entry which is preliminary data.</text>
</comment>
<sequence length="88" mass="10414">MRKITLKVHYQKEIHPFICYVEGETVIDELKDLEGFMRLAPEIKREGDYLFTFSFKYEDGATDNGWEYELSAFYPMDDDGKVSETQLM</sequence>
<dbReference type="AlphaFoldDB" id="A0A2D0KAZ6"/>
<dbReference type="RefSeq" id="WP_099126130.1">
    <property type="nucleotide sequence ID" value="NZ_CAWNRH010000142.1"/>
</dbReference>
<evidence type="ECO:0000313" key="2">
    <source>
        <dbReference type="Proteomes" id="UP000222366"/>
    </source>
</evidence>
<evidence type="ECO:0000313" key="1">
    <source>
        <dbReference type="EMBL" id="PHM60540.1"/>
    </source>
</evidence>
<dbReference type="EMBL" id="NJAJ01000064">
    <property type="protein sequence ID" value="PHM60540.1"/>
    <property type="molecule type" value="Genomic_DNA"/>
</dbReference>
<accession>A0A2D0KAZ6</accession>
<protein>
    <submittedName>
        <fullName evidence="1">Uncharacterized protein</fullName>
    </submittedName>
</protein>
<reference evidence="1 2" key="1">
    <citation type="journal article" date="2017" name="Nat. Microbiol.">
        <title>Natural product diversity associated with the nematode symbionts Photorhabdus and Xenorhabdus.</title>
        <authorList>
            <person name="Tobias N.J."/>
            <person name="Wolff H."/>
            <person name="Djahanschiri B."/>
            <person name="Grundmann F."/>
            <person name="Kronenwerth M."/>
            <person name="Shi Y.M."/>
            <person name="Simonyi S."/>
            <person name="Grun P."/>
            <person name="Shapiro-Ilan D."/>
            <person name="Pidot S.J."/>
            <person name="Stinear T.P."/>
            <person name="Ebersberger I."/>
            <person name="Bode H.B."/>
        </authorList>
    </citation>
    <scope>NUCLEOTIDE SEQUENCE [LARGE SCALE GENOMIC DNA]</scope>
    <source>
        <strain evidence="1 2">DSM 17904</strain>
    </source>
</reference>
<organism evidence="1 2">
    <name type="scientific">Xenorhabdus stockiae</name>
    <dbReference type="NCBI Taxonomy" id="351614"/>
    <lineage>
        <taxon>Bacteria</taxon>
        <taxon>Pseudomonadati</taxon>
        <taxon>Pseudomonadota</taxon>
        <taxon>Gammaproteobacteria</taxon>
        <taxon>Enterobacterales</taxon>
        <taxon>Morganellaceae</taxon>
        <taxon>Xenorhabdus</taxon>
    </lineage>
</organism>
<name>A0A2D0KAZ6_9GAMM</name>